<evidence type="ECO:0000259" key="1">
    <source>
        <dbReference type="PROSITE" id="PS51725"/>
    </source>
</evidence>
<dbReference type="Gene3D" id="3.30.70.100">
    <property type="match status" value="1"/>
</dbReference>
<dbReference type="InterPro" id="IPR007138">
    <property type="entry name" value="ABM_dom"/>
</dbReference>
<keyword evidence="2" id="KW-0560">Oxidoreductase</keyword>
<feature type="domain" description="ABM" evidence="1">
    <location>
        <begin position="6"/>
        <end position="97"/>
    </location>
</feature>
<dbReference type="KEGG" id="lcae:K3721_12245"/>
<proteinExistence type="predicted"/>
<accession>A0A9Q9HH85</accession>
<gene>
    <name evidence="2" type="ORF">K3721_12245</name>
</gene>
<dbReference type="InterPro" id="IPR011008">
    <property type="entry name" value="Dimeric_a/b-barrel"/>
</dbReference>
<dbReference type="Proteomes" id="UP001058713">
    <property type="component" value="Chromosome"/>
</dbReference>
<dbReference type="SUPFAM" id="SSF54909">
    <property type="entry name" value="Dimeric alpha+beta barrel"/>
    <property type="match status" value="1"/>
</dbReference>
<evidence type="ECO:0000313" key="2">
    <source>
        <dbReference type="EMBL" id="UWQ52786.1"/>
    </source>
</evidence>
<organism evidence="2 3">
    <name type="scientific">Leisingera caerulea</name>
    <name type="common">Phaeobacter caeruleus</name>
    <dbReference type="NCBI Taxonomy" id="506591"/>
    <lineage>
        <taxon>Bacteria</taxon>
        <taxon>Pseudomonadati</taxon>
        <taxon>Pseudomonadota</taxon>
        <taxon>Alphaproteobacteria</taxon>
        <taxon>Rhodobacterales</taxon>
        <taxon>Roseobacteraceae</taxon>
        <taxon>Leisingera</taxon>
    </lineage>
</organism>
<evidence type="ECO:0000313" key="3">
    <source>
        <dbReference type="Proteomes" id="UP001058713"/>
    </source>
</evidence>
<dbReference type="AlphaFoldDB" id="A0A9Q9HH85"/>
<dbReference type="PROSITE" id="PS51725">
    <property type="entry name" value="ABM"/>
    <property type="match status" value="1"/>
</dbReference>
<dbReference type="Pfam" id="PF03992">
    <property type="entry name" value="ABM"/>
    <property type="match status" value="1"/>
</dbReference>
<name>A0A9Q9HH85_LEICA</name>
<dbReference type="GO" id="GO:0004497">
    <property type="term" value="F:monooxygenase activity"/>
    <property type="evidence" value="ECO:0007669"/>
    <property type="project" value="UniProtKB-KW"/>
</dbReference>
<keyword evidence="2" id="KW-0503">Monooxygenase</keyword>
<sequence>MGGDMIIRVFRATVRDDKIRDFKDFLTNTAVPHVRRQPGLVSVTAGLPRPESPATFCVVMVWESIDALQAFAGDDWEQPHVLPEEDPMVLSRQIDHYDMIGLLS</sequence>
<reference evidence="2" key="1">
    <citation type="submission" date="2021-08" db="EMBL/GenBank/DDBJ databases">
        <authorList>
            <person name="Nwanade C."/>
            <person name="Wang M."/>
            <person name="Masoudi A."/>
            <person name="Yu Z."/>
            <person name="Liu J."/>
        </authorList>
    </citation>
    <scope>NUCLEOTIDE SEQUENCE</scope>
    <source>
        <strain evidence="2">S122</strain>
    </source>
</reference>
<protein>
    <submittedName>
        <fullName evidence="2">Antibiotic biosynthesis monooxygenase</fullName>
    </submittedName>
</protein>
<dbReference type="EMBL" id="CP081070">
    <property type="protein sequence ID" value="UWQ52786.1"/>
    <property type="molecule type" value="Genomic_DNA"/>
</dbReference>